<dbReference type="InterPro" id="IPR003507">
    <property type="entry name" value="S66_fam"/>
</dbReference>
<dbReference type="RefSeq" id="WP_160874306.1">
    <property type="nucleotide sequence ID" value="NZ_WUEK01000001.1"/>
</dbReference>
<evidence type="ECO:0000256" key="2">
    <source>
        <dbReference type="ARBA" id="ARBA00022801"/>
    </source>
</evidence>
<protein>
    <submittedName>
        <fullName evidence="6">LD-carboxypeptidase</fullName>
    </submittedName>
</protein>
<evidence type="ECO:0000313" key="6">
    <source>
        <dbReference type="EMBL" id="MXG88152.1"/>
    </source>
</evidence>
<dbReference type="AlphaFoldDB" id="A0A6L7EXN2"/>
<dbReference type="SUPFAM" id="SSF52317">
    <property type="entry name" value="Class I glutamine amidotransferase-like"/>
    <property type="match status" value="1"/>
</dbReference>
<keyword evidence="2" id="KW-0378">Hydrolase</keyword>
<feature type="domain" description="LD-carboxypeptidase N-terminal" evidence="4">
    <location>
        <begin position="14"/>
        <end position="133"/>
    </location>
</feature>
<evidence type="ECO:0000259" key="4">
    <source>
        <dbReference type="Pfam" id="PF02016"/>
    </source>
</evidence>
<feature type="active site" description="Charge relay system" evidence="3">
    <location>
        <position position="309"/>
    </location>
</feature>
<dbReference type="InterPro" id="IPR040449">
    <property type="entry name" value="Peptidase_S66_N"/>
</dbReference>
<dbReference type="SUPFAM" id="SSF141986">
    <property type="entry name" value="LD-carboxypeptidase A C-terminal domain-like"/>
    <property type="match status" value="1"/>
</dbReference>
<evidence type="ECO:0000313" key="7">
    <source>
        <dbReference type="Proteomes" id="UP000473325"/>
    </source>
</evidence>
<feature type="domain" description="LD-carboxypeptidase C-terminal" evidence="5">
    <location>
        <begin position="205"/>
        <end position="323"/>
    </location>
</feature>
<keyword evidence="7" id="KW-1185">Reference proteome</keyword>
<accession>A0A6L7EXN2</accession>
<comment type="similarity">
    <text evidence="1">Belongs to the peptidase S66 family.</text>
</comment>
<evidence type="ECO:0000259" key="5">
    <source>
        <dbReference type="Pfam" id="PF17676"/>
    </source>
</evidence>
<dbReference type="PANTHER" id="PTHR30237:SF5">
    <property type="entry name" value="CARBOXYPEPTIDASE VC_A0337-RELATED"/>
    <property type="match status" value="1"/>
</dbReference>
<dbReference type="PIRSF" id="PIRSF028757">
    <property type="entry name" value="LD-carboxypeptidase"/>
    <property type="match status" value="1"/>
</dbReference>
<feature type="active site" description="Charge relay system" evidence="3">
    <location>
        <position position="243"/>
    </location>
</feature>
<sequence>MTRWPRPLAPGDTIAVTAPSSGVAAELRPRLDFAVGWLRERGYDVVVGDCLSGDHVRSASRDERAAELTAYLTDPAVAAVLPPWGGELAIDLVDVLDWDRLAAAEPTWLVGWSDISTLLVPLTTRLGWASLHGVNLMDTPYTPPAGLAHWLDLATAATGTRIDQTSPGRTRDGFDRWQDQPAITTMTLDRPASAAVLGGGDAEVSGTLIGGCVEVLSPLAGSPYADVPGYAADHPDGLLVYLEVAETDAYDACRKLHGLRLSGWFEHATGVLVGRTSAPDSPDLTQAEAVTDALGSLDVPVLTGLDIGHTQPYLPLVNGARATARVVDGVATVEQTLG</sequence>
<dbReference type="InterPro" id="IPR027461">
    <property type="entry name" value="Carboxypeptidase_A_C_sf"/>
</dbReference>
<dbReference type="Pfam" id="PF17676">
    <property type="entry name" value="Peptidase_S66C"/>
    <property type="match status" value="1"/>
</dbReference>
<comment type="caution">
    <text evidence="6">The sequence shown here is derived from an EMBL/GenBank/DDBJ whole genome shotgun (WGS) entry which is preliminary data.</text>
</comment>
<dbReference type="InterPro" id="IPR029062">
    <property type="entry name" value="Class_I_gatase-like"/>
</dbReference>
<dbReference type="Proteomes" id="UP000473325">
    <property type="component" value="Unassembled WGS sequence"/>
</dbReference>
<name>A0A6L7EXN2_9ACTN</name>
<dbReference type="EMBL" id="WUEK01000001">
    <property type="protein sequence ID" value="MXG88152.1"/>
    <property type="molecule type" value="Genomic_DNA"/>
</dbReference>
<gene>
    <name evidence="6" type="ORF">GRQ65_01145</name>
</gene>
<dbReference type="GO" id="GO:0004180">
    <property type="term" value="F:carboxypeptidase activity"/>
    <property type="evidence" value="ECO:0007669"/>
    <property type="project" value="UniProtKB-KW"/>
</dbReference>
<keyword evidence="6" id="KW-0645">Protease</keyword>
<dbReference type="InterPro" id="IPR040921">
    <property type="entry name" value="Peptidase_S66C"/>
</dbReference>
<dbReference type="Gene3D" id="3.50.30.60">
    <property type="entry name" value="LD-carboxypeptidase A C-terminal domain-like"/>
    <property type="match status" value="1"/>
</dbReference>
<reference evidence="6 7" key="1">
    <citation type="submission" date="2019-12" db="EMBL/GenBank/DDBJ databases">
        <authorList>
            <person name="Kun Z."/>
        </authorList>
    </citation>
    <scope>NUCLEOTIDE SEQUENCE [LARGE SCALE GENOMIC DNA]</scope>
    <source>
        <strain evidence="6 7">YIM 123512</strain>
    </source>
</reference>
<dbReference type="CDD" id="cd07062">
    <property type="entry name" value="Peptidase_S66_mccF_like"/>
    <property type="match status" value="1"/>
</dbReference>
<dbReference type="PANTHER" id="PTHR30237">
    <property type="entry name" value="MURAMOYLTETRAPEPTIDE CARBOXYPEPTIDASE"/>
    <property type="match status" value="1"/>
</dbReference>
<feature type="active site" description="Nucleophile" evidence="3">
    <location>
        <position position="113"/>
    </location>
</feature>
<dbReference type="Pfam" id="PF02016">
    <property type="entry name" value="Peptidase_S66"/>
    <property type="match status" value="1"/>
</dbReference>
<evidence type="ECO:0000256" key="1">
    <source>
        <dbReference type="ARBA" id="ARBA00010233"/>
    </source>
</evidence>
<keyword evidence="6" id="KW-0121">Carboxypeptidase</keyword>
<dbReference type="Gene3D" id="3.40.50.10740">
    <property type="entry name" value="Class I glutamine amidotransferase-like"/>
    <property type="match status" value="1"/>
</dbReference>
<evidence type="ECO:0000256" key="3">
    <source>
        <dbReference type="PIRSR" id="PIRSR028757-1"/>
    </source>
</evidence>
<proteinExistence type="inferred from homology"/>
<organism evidence="6 7">
    <name type="scientific">Nocardioides flavescens</name>
    <dbReference type="NCBI Taxonomy" id="2691959"/>
    <lineage>
        <taxon>Bacteria</taxon>
        <taxon>Bacillati</taxon>
        <taxon>Actinomycetota</taxon>
        <taxon>Actinomycetes</taxon>
        <taxon>Propionibacteriales</taxon>
        <taxon>Nocardioidaceae</taxon>
        <taxon>Nocardioides</taxon>
    </lineage>
</organism>
<dbReference type="InterPro" id="IPR027478">
    <property type="entry name" value="LdcA_N"/>
</dbReference>